<reference evidence="1" key="1">
    <citation type="submission" date="2023-07" db="EMBL/GenBank/DDBJ databases">
        <title>draft genome sequence of fig (Ficus carica).</title>
        <authorList>
            <person name="Takahashi T."/>
            <person name="Nishimura K."/>
        </authorList>
    </citation>
    <scope>NUCLEOTIDE SEQUENCE</scope>
</reference>
<organism evidence="1 2">
    <name type="scientific">Ficus carica</name>
    <name type="common">Common fig</name>
    <dbReference type="NCBI Taxonomy" id="3494"/>
    <lineage>
        <taxon>Eukaryota</taxon>
        <taxon>Viridiplantae</taxon>
        <taxon>Streptophyta</taxon>
        <taxon>Embryophyta</taxon>
        <taxon>Tracheophyta</taxon>
        <taxon>Spermatophyta</taxon>
        <taxon>Magnoliopsida</taxon>
        <taxon>eudicotyledons</taxon>
        <taxon>Gunneridae</taxon>
        <taxon>Pentapetalae</taxon>
        <taxon>rosids</taxon>
        <taxon>fabids</taxon>
        <taxon>Rosales</taxon>
        <taxon>Moraceae</taxon>
        <taxon>Ficeae</taxon>
        <taxon>Ficus</taxon>
    </lineage>
</organism>
<comment type="caution">
    <text evidence="1">The sequence shown here is derived from an EMBL/GenBank/DDBJ whole genome shotgun (WGS) entry which is preliminary data.</text>
</comment>
<dbReference type="AlphaFoldDB" id="A0AA87YSR6"/>
<keyword evidence="2" id="KW-1185">Reference proteome</keyword>
<dbReference type="Proteomes" id="UP001187192">
    <property type="component" value="Unassembled WGS sequence"/>
</dbReference>
<proteinExistence type="predicted"/>
<dbReference type="EMBL" id="BTGU01002845">
    <property type="protein sequence ID" value="GMN22604.1"/>
    <property type="molecule type" value="Genomic_DNA"/>
</dbReference>
<sequence>MRQQIYDIQELFLLPQPRRPVVEDTINRELEKAGTGGVGDAAPMPTKIPFWIGIWFQRRWRSLARRTTNN</sequence>
<protein>
    <submittedName>
        <fullName evidence="1">Uncharacterized protein</fullName>
    </submittedName>
</protein>
<name>A0AA87YSR6_FICCA</name>
<evidence type="ECO:0000313" key="1">
    <source>
        <dbReference type="EMBL" id="GMN22604.1"/>
    </source>
</evidence>
<accession>A0AA87YSR6</accession>
<gene>
    <name evidence="1" type="ORF">TIFTF001_043546</name>
</gene>
<evidence type="ECO:0000313" key="2">
    <source>
        <dbReference type="Proteomes" id="UP001187192"/>
    </source>
</evidence>